<evidence type="ECO:0000313" key="2">
    <source>
        <dbReference type="Proteomes" id="UP000612233"/>
    </source>
</evidence>
<evidence type="ECO:0000313" key="1">
    <source>
        <dbReference type="EMBL" id="MBD2767025.1"/>
    </source>
</evidence>
<dbReference type="Proteomes" id="UP000612233">
    <property type="component" value="Unassembled WGS sequence"/>
</dbReference>
<accession>A0A927BB23</accession>
<comment type="caution">
    <text evidence="1">The sequence shown here is derived from an EMBL/GenBank/DDBJ whole genome shotgun (WGS) entry which is preliminary data.</text>
</comment>
<keyword evidence="2" id="KW-1185">Reference proteome</keyword>
<sequence>MPRYSLYEVYKNRLGLDWDLTAQDVIAQDITEEYYEGLIQTVKAMAASSLANIHFIEVECLEDDCALFVEEHLKEVLGIIYYSHKNELE</sequence>
<dbReference type="RefSeq" id="WP_191003851.1">
    <property type="nucleotide sequence ID" value="NZ_JACXAD010000003.1"/>
</dbReference>
<proteinExistence type="predicted"/>
<dbReference type="EMBL" id="JACXAD010000003">
    <property type="protein sequence ID" value="MBD2767025.1"/>
    <property type="molecule type" value="Genomic_DNA"/>
</dbReference>
<gene>
    <name evidence="1" type="ORF">IC235_03845</name>
</gene>
<organism evidence="1 2">
    <name type="scientific">Hymenobacter montanus</name>
    <dbReference type="NCBI Taxonomy" id="2771359"/>
    <lineage>
        <taxon>Bacteria</taxon>
        <taxon>Pseudomonadati</taxon>
        <taxon>Bacteroidota</taxon>
        <taxon>Cytophagia</taxon>
        <taxon>Cytophagales</taxon>
        <taxon>Hymenobacteraceae</taxon>
        <taxon>Hymenobacter</taxon>
    </lineage>
</organism>
<name>A0A927BB23_9BACT</name>
<dbReference type="AlphaFoldDB" id="A0A927BB23"/>
<protein>
    <submittedName>
        <fullName evidence="1">Uncharacterized protein</fullName>
    </submittedName>
</protein>
<reference evidence="1" key="1">
    <citation type="submission" date="2020-09" db="EMBL/GenBank/DDBJ databases">
        <authorList>
            <person name="Kim M.K."/>
        </authorList>
    </citation>
    <scope>NUCLEOTIDE SEQUENCE</scope>
    <source>
        <strain evidence="1">BT664</strain>
    </source>
</reference>